<reference evidence="4" key="2">
    <citation type="submission" date="2021-10" db="EMBL/GenBank/DDBJ databases">
        <title>Phylogenomics reveals ancestral predisposition of the termite-cultivated fungus Termitomyces towards a domesticated lifestyle.</title>
        <authorList>
            <person name="Auxier B."/>
            <person name="Grum-Grzhimaylo A."/>
            <person name="Cardenas M.E."/>
            <person name="Lodge J.D."/>
            <person name="Laessoe T."/>
            <person name="Pedersen O."/>
            <person name="Smith M.E."/>
            <person name="Kuyper T.W."/>
            <person name="Franco-Molano E.A."/>
            <person name="Baroni T.J."/>
            <person name="Aanen D.K."/>
        </authorList>
    </citation>
    <scope>NUCLEOTIDE SEQUENCE</scope>
    <source>
        <strain evidence="4">AP01</strain>
        <tissue evidence="4">Mycelium</tissue>
    </source>
</reference>
<dbReference type="GO" id="GO:0045454">
    <property type="term" value="P:cell redox homeostasis"/>
    <property type="evidence" value="ECO:0007669"/>
    <property type="project" value="TreeGrafter"/>
</dbReference>
<dbReference type="OrthoDB" id="10001928at2759"/>
<gene>
    <name evidence="4" type="ORF">DXG03_006029</name>
</gene>
<dbReference type="GO" id="GO:0005829">
    <property type="term" value="C:cytosol"/>
    <property type="evidence" value="ECO:0007669"/>
    <property type="project" value="TreeGrafter"/>
</dbReference>
<feature type="compositionally biased region" description="Gly residues" evidence="3">
    <location>
        <begin position="575"/>
        <end position="588"/>
    </location>
</feature>
<keyword evidence="5" id="KW-1185">Reference proteome</keyword>
<comment type="caution">
    <text evidence="4">The sequence shown here is derived from an EMBL/GenBank/DDBJ whole genome shotgun (WGS) entry which is preliminary data.</text>
</comment>
<dbReference type="AlphaFoldDB" id="A0A9P7G9L6"/>
<feature type="region of interest" description="Disordered" evidence="3">
    <location>
        <begin position="838"/>
        <end position="899"/>
    </location>
</feature>
<evidence type="ECO:0000256" key="1">
    <source>
        <dbReference type="ARBA" id="ARBA00022441"/>
    </source>
</evidence>
<feature type="region of interest" description="Disordered" evidence="3">
    <location>
        <begin position="162"/>
        <end position="189"/>
    </location>
</feature>
<evidence type="ECO:0000256" key="2">
    <source>
        <dbReference type="ARBA" id="ARBA00022737"/>
    </source>
</evidence>
<dbReference type="Proteomes" id="UP000775547">
    <property type="component" value="Unassembled WGS sequence"/>
</dbReference>
<dbReference type="EMBL" id="JABCKV010000039">
    <property type="protein sequence ID" value="KAG5645484.1"/>
    <property type="molecule type" value="Genomic_DNA"/>
</dbReference>
<dbReference type="Pfam" id="PF24681">
    <property type="entry name" value="Kelch_KLHDC2_KLHL20_DRC7"/>
    <property type="match status" value="1"/>
</dbReference>
<organism evidence="4 5">
    <name type="scientific">Asterophora parasitica</name>
    <dbReference type="NCBI Taxonomy" id="117018"/>
    <lineage>
        <taxon>Eukaryota</taxon>
        <taxon>Fungi</taxon>
        <taxon>Dikarya</taxon>
        <taxon>Basidiomycota</taxon>
        <taxon>Agaricomycotina</taxon>
        <taxon>Agaricomycetes</taxon>
        <taxon>Agaricomycetidae</taxon>
        <taxon>Agaricales</taxon>
        <taxon>Tricholomatineae</taxon>
        <taxon>Lyophyllaceae</taxon>
        <taxon>Asterophora</taxon>
    </lineage>
</organism>
<protein>
    <recommendedName>
        <fullName evidence="6">Galactose oxidase</fullName>
    </recommendedName>
</protein>
<evidence type="ECO:0008006" key="6">
    <source>
        <dbReference type="Google" id="ProtNLM"/>
    </source>
</evidence>
<dbReference type="Gene3D" id="2.120.10.80">
    <property type="entry name" value="Kelch-type beta propeller"/>
    <property type="match status" value="2"/>
</dbReference>
<dbReference type="PANTHER" id="PTHR43503:SF2">
    <property type="entry name" value="NEGATIVE REGULATOR OF SPORULATION MDS3-RELATED"/>
    <property type="match status" value="1"/>
</dbReference>
<feature type="compositionally biased region" description="Low complexity" evidence="3">
    <location>
        <begin position="838"/>
        <end position="855"/>
    </location>
</feature>
<keyword evidence="2" id="KW-0677">Repeat</keyword>
<dbReference type="SUPFAM" id="SSF117281">
    <property type="entry name" value="Kelch motif"/>
    <property type="match status" value="1"/>
</dbReference>
<sequence>MVSDLYMFDLETFIWEKVPISPEDDNVPRARYFHSADTWNNKLIIFGGMSNQPDSINPDELCVLNDVRFFDIATRQWLPHSSPPVPVPDNLLPRARYAHLSSVTADRLFIIGGQDFNNTWLDDVCVYDLNAKTWVQRRDYPRHCGTYRSVAVSSSTAVRLPQEEMRNSHSASTLGPPGQRFGPDRGATPKTEFTATESLIHLPYSAPPSEDHPSDIFLYSNYNFTDVKRELEVFSPLPDTDFTIQDNSASMVGTNFPPGLRFPTGAILGTHLIIAGTYLAHSYQSFSIWVLDLLTMTWSRIDPGKAVETGSWFRGSLWAEANKFVIFGNRNGNLVEDYNRRLLSWDHVAVVDLEAFGIYQPPKLRLDITMQELGLAALEEAVVADFEIVCDDGRRIPCSRRILEDRWPWFLEQRKKFQAQVKTTLAGLPESAMDIALPELPGNASAEDPSLDPRLASRSLEIGEPYPIALALLQYFYTTALVTPLQHAPAVLSQLLVLSTNYGLDHLEELVKHAMHRALSNSTSVGVYEVATLCSCRSLQIRALKTVMSYTQKRPSRTRGDRDNAPKPPGPPGPGSGGPPGGRGGADGPGNETQYVSRPRGTSDARWRNLGGTGDLNGGFNTRYVDARTVQDRRDTGDDMTVAQAPVEDSQLQYLALEPQPQPQPRGRVGSMPSAVVSSQYQYVGAEPRTRADSEASLAVHVQYQRVVAEPRTRARAGSSPSRAQIQFAPEPNVPSHEASEDDEITPLPVVRRTKSQRRKSVVSIHTDSEIHALADFMAESFTDKGTSRVNHDRSEDASELYHSSAFAIANMSPRSDATYANSNRDSGSAPSLSASVATVSVSDSDHYQSSSSNDGHGHFASSPNAYHRPRPPRIFTESMQSIPPSLTSSASYSSLSGRYTSPVTPNIHPSDLPSVPPVSELGIIDERYVDLSREPDPFNMDINTSSLFTHDRPIKQWPQQRSNIRWTESQSHYQQPTIQTSPTTLPLTPRPQVVVSPSMESLAQSSSGSSHSGPSLRPPTTPRNAGGSFVRLLGRKKSEAEVLAAKEEKKREKQREKLEKKQKAKEKSPPRKRLETPEERRERLRLARLTDRFGAHPVVIGGMMALG</sequence>
<feature type="region of interest" description="Disordered" evidence="3">
    <location>
        <begin position="549"/>
        <end position="621"/>
    </location>
</feature>
<feature type="region of interest" description="Disordered" evidence="3">
    <location>
        <begin position="711"/>
        <end position="743"/>
    </location>
</feature>
<reference evidence="4" key="1">
    <citation type="submission" date="2020-07" db="EMBL/GenBank/DDBJ databases">
        <authorList>
            <person name="Nieuwenhuis M."/>
            <person name="Van De Peppel L.J.J."/>
        </authorList>
    </citation>
    <scope>NUCLEOTIDE SEQUENCE</scope>
    <source>
        <strain evidence="4">AP01</strain>
        <tissue evidence="4">Mycelium</tissue>
    </source>
</reference>
<feature type="region of interest" description="Disordered" evidence="3">
    <location>
        <begin position="968"/>
        <end position="1083"/>
    </location>
</feature>
<dbReference type="InterPro" id="IPR015915">
    <property type="entry name" value="Kelch-typ_b-propeller"/>
</dbReference>
<feature type="compositionally biased region" description="Low complexity" evidence="3">
    <location>
        <begin position="882"/>
        <end position="899"/>
    </location>
</feature>
<proteinExistence type="predicted"/>
<dbReference type="Gene3D" id="3.30.710.10">
    <property type="entry name" value="Potassium Channel Kv1.1, Chain A"/>
    <property type="match status" value="1"/>
</dbReference>
<dbReference type="GO" id="GO:0005739">
    <property type="term" value="C:mitochondrion"/>
    <property type="evidence" value="ECO:0007669"/>
    <property type="project" value="TreeGrafter"/>
</dbReference>
<accession>A0A9P7G9L6</accession>
<dbReference type="PANTHER" id="PTHR43503">
    <property type="entry name" value="MCG48959-RELATED"/>
    <property type="match status" value="1"/>
</dbReference>
<evidence type="ECO:0000313" key="5">
    <source>
        <dbReference type="Proteomes" id="UP000775547"/>
    </source>
</evidence>
<name>A0A9P7G9L6_9AGAR</name>
<dbReference type="InterPro" id="IPR011333">
    <property type="entry name" value="SKP1/BTB/POZ_sf"/>
</dbReference>
<keyword evidence="1" id="KW-0880">Kelch repeat</keyword>
<feature type="compositionally biased region" description="Low complexity" evidence="3">
    <location>
        <begin position="975"/>
        <end position="1016"/>
    </location>
</feature>
<evidence type="ECO:0000313" key="4">
    <source>
        <dbReference type="EMBL" id="KAG5645484.1"/>
    </source>
</evidence>
<feature type="compositionally biased region" description="Basic and acidic residues" evidence="3">
    <location>
        <begin position="1037"/>
        <end position="1083"/>
    </location>
</feature>
<evidence type="ECO:0000256" key="3">
    <source>
        <dbReference type="SAM" id="MobiDB-lite"/>
    </source>
</evidence>